<proteinExistence type="predicted"/>
<sequence>MAKQISEVCAEIRQLAQNNKFKELVKLLSDLAYKYEKNPRRLIAVLTMRIYYNIQLNANQSVVSDINLIKSPYSDKWMYDSYPDKYGDKRGSMCPFSLYLMYSYYPYIMGSAYTALDRLYTLREHLEDQLSEAPERQQVLVSRIICVALLLADVLLSEKRLMDALKELLRLHRGYGKDDHATNAMLSMVYAQIGDMANAQKHIDIAIGAGSEYTELYRGVHCAVQGDFENAHTLLRTCSQSFERETSLVVAACENILINNVAVTLFYMNNAAAAKVTMDSCKNVCKTGKIFRAVTLNTTMLKELVADIDSKYLDIATT</sequence>
<dbReference type="AlphaFoldDB" id="A0A9W5TE73"/>
<organism evidence="1 2">
    <name type="scientific">Babesia ovis</name>
    <dbReference type="NCBI Taxonomy" id="5869"/>
    <lineage>
        <taxon>Eukaryota</taxon>
        <taxon>Sar</taxon>
        <taxon>Alveolata</taxon>
        <taxon>Apicomplexa</taxon>
        <taxon>Aconoidasida</taxon>
        <taxon>Piroplasmida</taxon>
        <taxon>Babesiidae</taxon>
        <taxon>Babesia</taxon>
    </lineage>
</organism>
<dbReference type="GO" id="GO:0005794">
    <property type="term" value="C:Golgi apparatus"/>
    <property type="evidence" value="ECO:0007669"/>
    <property type="project" value="TreeGrafter"/>
</dbReference>
<keyword evidence="2" id="KW-1185">Reference proteome</keyword>
<dbReference type="Proteomes" id="UP001057455">
    <property type="component" value="Unassembled WGS sequence"/>
</dbReference>
<dbReference type="InterPro" id="IPR011990">
    <property type="entry name" value="TPR-like_helical_dom_sf"/>
</dbReference>
<evidence type="ECO:0000313" key="1">
    <source>
        <dbReference type="EMBL" id="GFE55338.1"/>
    </source>
</evidence>
<dbReference type="PANTHER" id="PTHR21581:SF6">
    <property type="entry name" value="TRAFFICKING PROTEIN PARTICLE COMPLEX SUBUNIT 12"/>
    <property type="match status" value="1"/>
</dbReference>
<evidence type="ECO:0000313" key="2">
    <source>
        <dbReference type="Proteomes" id="UP001057455"/>
    </source>
</evidence>
<dbReference type="OrthoDB" id="428342at2759"/>
<dbReference type="EMBL" id="BLIY01000020">
    <property type="protein sequence ID" value="GFE55338.1"/>
    <property type="molecule type" value="Genomic_DNA"/>
</dbReference>
<accession>A0A9W5TE73</accession>
<comment type="caution">
    <text evidence="1">The sequence shown here is derived from an EMBL/GenBank/DDBJ whole genome shotgun (WGS) entry which is preliminary data.</text>
</comment>
<gene>
    <name evidence="1" type="ORF">BaOVIS_027420</name>
</gene>
<protein>
    <submittedName>
        <fullName evidence="1">Uncharacterized protein</fullName>
    </submittedName>
</protein>
<dbReference type="GO" id="GO:0030008">
    <property type="term" value="C:TRAPP complex"/>
    <property type="evidence" value="ECO:0007669"/>
    <property type="project" value="TreeGrafter"/>
</dbReference>
<dbReference type="Gene3D" id="1.25.40.10">
    <property type="entry name" value="Tetratricopeptide repeat domain"/>
    <property type="match status" value="1"/>
</dbReference>
<name>A0A9W5TE73_BABOV</name>
<dbReference type="PANTHER" id="PTHR21581">
    <property type="entry name" value="D-ALANYL-D-ALANINE CARBOXYPEPTIDASE"/>
    <property type="match status" value="1"/>
</dbReference>
<reference evidence="1" key="1">
    <citation type="submission" date="2019-12" db="EMBL/GenBank/DDBJ databases">
        <title>Genome sequence of Babesia ovis.</title>
        <authorList>
            <person name="Yamagishi J."/>
            <person name="Sevinc F."/>
            <person name="Xuan X."/>
        </authorList>
    </citation>
    <scope>NUCLEOTIDE SEQUENCE</scope>
    <source>
        <strain evidence="1">Selcuk</strain>
    </source>
</reference>